<feature type="domain" description="Right handed beta helix" evidence="3">
    <location>
        <begin position="22"/>
        <end position="164"/>
    </location>
</feature>
<organism evidence="4">
    <name type="scientific">Methanococcus maripaludis (strain C7 / ATCC BAA-1331)</name>
    <dbReference type="NCBI Taxonomy" id="426368"/>
    <lineage>
        <taxon>Archaea</taxon>
        <taxon>Methanobacteriati</taxon>
        <taxon>Methanobacteriota</taxon>
        <taxon>Methanomada group</taxon>
        <taxon>Methanococci</taxon>
        <taxon>Methanococcales</taxon>
        <taxon>Methanococcaceae</taxon>
        <taxon>Methanococcus</taxon>
    </lineage>
</organism>
<proteinExistence type="predicted"/>
<dbReference type="SUPFAM" id="SSF51126">
    <property type="entry name" value="Pectin lyase-like"/>
    <property type="match status" value="2"/>
</dbReference>
<feature type="compositionally biased region" description="Acidic residues" evidence="1">
    <location>
        <begin position="718"/>
        <end position="884"/>
    </location>
</feature>
<dbReference type="InterPro" id="IPR012334">
    <property type="entry name" value="Pectin_lyas_fold"/>
</dbReference>
<dbReference type="InterPro" id="IPR007742">
    <property type="entry name" value="NosD_dom"/>
</dbReference>
<dbReference type="eggNOG" id="arCOG03439">
    <property type="taxonomic scope" value="Archaea"/>
</dbReference>
<name>A6VIR6_METM7</name>
<dbReference type="NCBIfam" id="TIGR03804">
    <property type="entry name" value="para_beta_helix"/>
    <property type="match status" value="4"/>
</dbReference>
<dbReference type="HOGENOM" id="CLU_014512_0_0_2"/>
<feature type="compositionally biased region" description="Low complexity" evidence="1">
    <location>
        <begin position="698"/>
        <end position="717"/>
    </location>
</feature>
<dbReference type="SMART" id="SM00710">
    <property type="entry name" value="PbH1"/>
    <property type="match status" value="11"/>
</dbReference>
<evidence type="ECO:0000259" key="2">
    <source>
        <dbReference type="Pfam" id="PF05048"/>
    </source>
</evidence>
<dbReference type="InterPro" id="IPR013783">
    <property type="entry name" value="Ig-like_fold"/>
</dbReference>
<gene>
    <name evidence="4" type="ordered locus">MmarC7_1279</name>
</gene>
<dbReference type="InterPro" id="IPR011050">
    <property type="entry name" value="Pectin_lyase_fold/virulence"/>
</dbReference>
<evidence type="ECO:0000256" key="1">
    <source>
        <dbReference type="SAM" id="MobiDB-lite"/>
    </source>
</evidence>
<feature type="domain" description="Periplasmic copper-binding protein NosD beta helix" evidence="2">
    <location>
        <begin position="166"/>
        <end position="363"/>
    </location>
</feature>
<dbReference type="eggNOG" id="arCOG02497">
    <property type="taxonomic scope" value="Archaea"/>
</dbReference>
<reference evidence="4" key="1">
    <citation type="submission" date="2007-06" db="EMBL/GenBank/DDBJ databases">
        <title>Complete sequence of Methanococcus maripaludis C7.</title>
        <authorList>
            <consortium name="US DOE Joint Genome Institute"/>
            <person name="Copeland A."/>
            <person name="Lucas S."/>
            <person name="Lapidus A."/>
            <person name="Barry K."/>
            <person name="Glavina del Rio T."/>
            <person name="Dalin E."/>
            <person name="Tice H."/>
            <person name="Pitluck S."/>
            <person name="Clum A."/>
            <person name="Schmutz J."/>
            <person name="Larimer F."/>
            <person name="Land M."/>
            <person name="Hauser L."/>
            <person name="Kyrpides N."/>
            <person name="Anderson I."/>
            <person name="Sieprawska-Lupa M."/>
            <person name="Whitman W.B."/>
            <person name="Richardson P."/>
        </authorList>
    </citation>
    <scope>NUCLEOTIDE SEQUENCE [LARGE SCALE GENOMIC DNA]</scope>
    <source>
        <strain evidence="4">C7</strain>
    </source>
</reference>
<dbReference type="STRING" id="426368.MmarC7_1279"/>
<dbReference type="InterPro" id="IPR006626">
    <property type="entry name" value="PbH1"/>
</dbReference>
<evidence type="ECO:0000259" key="3">
    <source>
        <dbReference type="Pfam" id="PF13229"/>
    </source>
</evidence>
<dbReference type="Gene3D" id="2.160.20.10">
    <property type="entry name" value="Single-stranded right-handed beta-helix, Pectin lyase-like"/>
    <property type="match status" value="2"/>
</dbReference>
<dbReference type="Pfam" id="PF05048">
    <property type="entry name" value="NosD"/>
    <property type="match status" value="1"/>
</dbReference>
<protein>
    <submittedName>
        <fullName evidence="4">Periplasmic copper-binding</fullName>
    </submittedName>
</protein>
<dbReference type="OrthoDB" id="36243at2157"/>
<dbReference type="KEGG" id="mmz:MmarC7_1279"/>
<dbReference type="EMBL" id="CP000745">
    <property type="protein sequence ID" value="ABR66342.1"/>
    <property type="molecule type" value="Genomic_DNA"/>
</dbReference>
<accession>A6VIR6</accession>
<dbReference type="Pfam" id="PF17957">
    <property type="entry name" value="Big_7"/>
    <property type="match status" value="2"/>
</dbReference>
<dbReference type="InterPro" id="IPR039448">
    <property type="entry name" value="Beta_helix"/>
</dbReference>
<sequence length="892" mass="98396">MKIFRLILLMVILGAISGIYAEDTTIYVNNTHYWYQSGLFVESNNSIQDAIEHVQENGIIELDDDLNAPNGIEVTRNNITIDLKGNVVSGNYGGMGITISGNNVVLKNGVISNFDYGIVLKNTENCKILNNEVYGNNYNGIYILNSKNNDISENLVYENGVIGIVTSGIYLDGSEFNNITRNTVNNNIYNGIELLNSKNNLISGNKFFENEDNGIFIWDSQSNSISFNEVYQNENNGILTRDSEFNTIESNNIFENGDSGIYFWKAFENTLSKNRISENSNGVIFWNSDLNVLFKNKFLTNGKSGISIEFGTEYNTIYDNLFNNSINVHFKDSGENYWNAPVINETNVLNGDFTAGNVWYTPENTGFSQESINQDSNGDIISETCYELNFENIDYSPLAPDTTPPVVSFIFPKENTFFDKNETVLINVSATDNSGIHSLMLEIDDNYKEIPIQNGTTYIKLLNNLDYGKHTIRIYAEDNVGNTNSLVSRIFSISTPDTTPPEIKIISPTAKSYAEDSEVSIKVQITDESEIYSVSARLDDYTLDLIENNGYYINILDNLDWGAHTLWIIATDIAGNSNYNEKVTFEINEGDITPPEVEIIEPENGDSFKEDSSIFIKVQVTDDDSEIDSVRAMLDGTISFTLTKNSGYYTGTIDDISYGTHTIRIYAEDVEENINSYEVLEFEIEYPDYTYTKHVTTDTTQNTSTSKNNTSTGTGTEDTTDTGTEDTTDTGTEDTTDTGTEDTTDTGTEDTTDTGTEDTTDTGTEDTTDTGTEDTTDTGTEDTTDTGTEDTTDTGTEDTTDTGTEDTTDTGTEDTTDTGTEDTTDTGTEDTTDTGTEDTTDTGTEDTTDTGTEDTTDTGTEDTTDTGTEDTTDTGTEDTTDTGTEDTTNISV</sequence>
<dbReference type="Pfam" id="PF13229">
    <property type="entry name" value="Beta_helix"/>
    <property type="match status" value="1"/>
</dbReference>
<evidence type="ECO:0000313" key="4">
    <source>
        <dbReference type="EMBL" id="ABR66342.1"/>
    </source>
</evidence>
<dbReference type="Gene3D" id="2.60.40.10">
    <property type="entry name" value="Immunoglobulins"/>
    <property type="match status" value="3"/>
</dbReference>
<feature type="region of interest" description="Disordered" evidence="1">
    <location>
        <begin position="698"/>
        <end position="892"/>
    </location>
</feature>
<dbReference type="AlphaFoldDB" id="A6VIR6"/>
<dbReference type="InterPro" id="IPR022441">
    <property type="entry name" value="Para_beta_helix_rpt-2"/>
</dbReference>